<evidence type="ECO:0000313" key="2">
    <source>
        <dbReference type="Proteomes" id="UP000198982"/>
    </source>
</evidence>
<dbReference type="EMBL" id="FNTJ01000003">
    <property type="protein sequence ID" value="SED34066.1"/>
    <property type="molecule type" value="Genomic_DNA"/>
</dbReference>
<name>A0A1H4ZV26_9PSED</name>
<sequence>MSQSEGNAVITFLDVPLGTDPEDGWIGPKSYPSLGQALDRALMYVGPRIGLRDWSGMDDSEKSVVLAEYFLNANDDDRVAVLCVEAPNFVLQCGCIQQLMCRPTC</sequence>
<dbReference type="AlphaFoldDB" id="A0A1H4ZV26"/>
<dbReference type="Proteomes" id="UP000198982">
    <property type="component" value="Unassembled WGS sequence"/>
</dbReference>
<protein>
    <submittedName>
        <fullName evidence="1">Uncharacterized protein</fullName>
    </submittedName>
</protein>
<accession>A0A1H4ZV26</accession>
<organism evidence="1 2">
    <name type="scientific">Pseudomonas saponiphila</name>
    <dbReference type="NCBI Taxonomy" id="556534"/>
    <lineage>
        <taxon>Bacteria</taxon>
        <taxon>Pseudomonadati</taxon>
        <taxon>Pseudomonadota</taxon>
        <taxon>Gammaproteobacteria</taxon>
        <taxon>Pseudomonadales</taxon>
        <taxon>Pseudomonadaceae</taxon>
        <taxon>Pseudomonas</taxon>
    </lineage>
</organism>
<reference evidence="2" key="1">
    <citation type="submission" date="2016-10" db="EMBL/GenBank/DDBJ databases">
        <authorList>
            <person name="Varghese N."/>
            <person name="Submissions S."/>
        </authorList>
    </citation>
    <scope>NUCLEOTIDE SEQUENCE [LARGE SCALE GENOMIC DNA]</scope>
    <source>
        <strain evidence="2">DSM 9751</strain>
    </source>
</reference>
<gene>
    <name evidence="1" type="ORF">SAMN05216178_6853</name>
</gene>
<keyword evidence="2" id="KW-1185">Reference proteome</keyword>
<evidence type="ECO:0000313" key="1">
    <source>
        <dbReference type="EMBL" id="SED34066.1"/>
    </source>
</evidence>
<proteinExistence type="predicted"/>